<keyword evidence="9" id="KW-1185">Reference proteome</keyword>
<dbReference type="CDD" id="cd11291">
    <property type="entry name" value="gelsolin_S6_like"/>
    <property type="match status" value="1"/>
</dbReference>
<dbReference type="PROSITE" id="PS51089">
    <property type="entry name" value="HP"/>
    <property type="match status" value="1"/>
</dbReference>
<organism evidence="8 9">
    <name type="scientific">Stylophora pistillata</name>
    <name type="common">Smooth cauliflower coral</name>
    <dbReference type="NCBI Taxonomy" id="50429"/>
    <lineage>
        <taxon>Eukaryota</taxon>
        <taxon>Metazoa</taxon>
        <taxon>Cnidaria</taxon>
        <taxon>Anthozoa</taxon>
        <taxon>Hexacorallia</taxon>
        <taxon>Scleractinia</taxon>
        <taxon>Astrocoeniina</taxon>
        <taxon>Pocilloporidae</taxon>
        <taxon>Stylophora</taxon>
    </lineage>
</organism>
<dbReference type="FunFam" id="3.40.20.10:FF:000005">
    <property type="entry name" value="Gelsolin"/>
    <property type="match status" value="1"/>
</dbReference>
<evidence type="ECO:0000256" key="1">
    <source>
        <dbReference type="ARBA" id="ARBA00008418"/>
    </source>
</evidence>
<dbReference type="SUPFAM" id="SSF47050">
    <property type="entry name" value="VHP, Villin headpiece domain"/>
    <property type="match status" value="1"/>
</dbReference>
<evidence type="ECO:0000256" key="5">
    <source>
        <dbReference type="SAM" id="MobiDB-lite"/>
    </source>
</evidence>
<dbReference type="Pfam" id="PF00626">
    <property type="entry name" value="Gelsolin"/>
    <property type="match status" value="5"/>
</dbReference>
<dbReference type="GO" id="GO:0051016">
    <property type="term" value="P:barbed-end actin filament capping"/>
    <property type="evidence" value="ECO:0007669"/>
    <property type="project" value="TreeGrafter"/>
</dbReference>
<dbReference type="InterPro" id="IPR036886">
    <property type="entry name" value="Villin_headpiece_dom_sf"/>
</dbReference>
<dbReference type="SUPFAM" id="SSF47459">
    <property type="entry name" value="HLH, helix-loop-helix DNA-binding domain"/>
    <property type="match status" value="1"/>
</dbReference>
<gene>
    <name evidence="8" type="primary">VIL1</name>
    <name evidence="8" type="ORF">AWC38_SpisGene14255</name>
</gene>
<dbReference type="InterPro" id="IPR007123">
    <property type="entry name" value="Gelsolin-like_dom"/>
</dbReference>
<dbReference type="GO" id="GO:0051015">
    <property type="term" value="F:actin filament binding"/>
    <property type="evidence" value="ECO:0007669"/>
    <property type="project" value="InterPro"/>
</dbReference>
<dbReference type="PANTHER" id="PTHR11977">
    <property type="entry name" value="VILLIN"/>
    <property type="match status" value="1"/>
</dbReference>
<reference evidence="9" key="1">
    <citation type="journal article" date="2017" name="bioRxiv">
        <title>Comparative analysis of the genomes of Stylophora pistillata and Acropora digitifera provides evidence for extensive differences between species of corals.</title>
        <authorList>
            <person name="Voolstra C.R."/>
            <person name="Li Y."/>
            <person name="Liew Y.J."/>
            <person name="Baumgarten S."/>
            <person name="Zoccola D."/>
            <person name="Flot J.-F."/>
            <person name="Tambutte S."/>
            <person name="Allemand D."/>
            <person name="Aranda M."/>
        </authorList>
    </citation>
    <scope>NUCLEOTIDE SEQUENCE [LARGE SCALE GENOMIC DNA]</scope>
</reference>
<evidence type="ECO:0000313" key="8">
    <source>
        <dbReference type="EMBL" id="PFX21279.1"/>
    </source>
</evidence>
<feature type="domain" description="HP" evidence="7">
    <location>
        <begin position="754"/>
        <end position="819"/>
    </location>
</feature>
<feature type="region of interest" description="Disordered" evidence="5">
    <location>
        <begin position="1030"/>
        <end position="1050"/>
    </location>
</feature>
<evidence type="ECO:0000313" key="9">
    <source>
        <dbReference type="Proteomes" id="UP000225706"/>
    </source>
</evidence>
<name>A0A2B4RWT9_STYPI</name>
<dbReference type="SUPFAM" id="SSF55753">
    <property type="entry name" value="Actin depolymerizing proteins"/>
    <property type="match status" value="6"/>
</dbReference>
<keyword evidence="2" id="KW-0117">Actin capping</keyword>
<dbReference type="PROSITE" id="PS50888">
    <property type="entry name" value="BHLH"/>
    <property type="match status" value="1"/>
</dbReference>
<dbReference type="PANTHER" id="PTHR11977:SF123">
    <property type="entry name" value="GELSOLIN"/>
    <property type="match status" value="1"/>
</dbReference>
<dbReference type="FunFam" id="3.40.20.10:FF:000001">
    <property type="entry name" value="Gelsolin"/>
    <property type="match status" value="1"/>
</dbReference>
<dbReference type="InterPro" id="IPR003128">
    <property type="entry name" value="Villin_headpiece"/>
</dbReference>
<keyword evidence="3" id="KW-0677">Repeat</keyword>
<dbReference type="SMART" id="SM00353">
    <property type="entry name" value="HLH"/>
    <property type="match status" value="1"/>
</dbReference>
<dbReference type="InterPro" id="IPR011598">
    <property type="entry name" value="bHLH_dom"/>
</dbReference>
<dbReference type="Gene3D" id="3.40.20.10">
    <property type="entry name" value="Severin"/>
    <property type="match status" value="6"/>
</dbReference>
<dbReference type="STRING" id="50429.A0A2B4RWT9"/>
<dbReference type="Pfam" id="PF00010">
    <property type="entry name" value="HLH"/>
    <property type="match status" value="1"/>
</dbReference>
<dbReference type="GO" id="GO:0015629">
    <property type="term" value="C:actin cytoskeleton"/>
    <property type="evidence" value="ECO:0007669"/>
    <property type="project" value="TreeGrafter"/>
</dbReference>
<feature type="domain" description="BHLH" evidence="6">
    <location>
        <begin position="971"/>
        <end position="1023"/>
    </location>
</feature>
<dbReference type="EMBL" id="LSMT01000284">
    <property type="protein sequence ID" value="PFX21279.1"/>
    <property type="molecule type" value="Genomic_DNA"/>
</dbReference>
<dbReference type="CDD" id="cd11288">
    <property type="entry name" value="gelsolin_S5_like"/>
    <property type="match status" value="1"/>
</dbReference>
<dbReference type="InterPro" id="IPR029006">
    <property type="entry name" value="ADF-H/Gelsolin-like_dom_sf"/>
</dbReference>
<dbReference type="SMART" id="SM00262">
    <property type="entry name" value="GEL"/>
    <property type="match status" value="6"/>
</dbReference>
<dbReference type="AlphaFoldDB" id="A0A2B4RWT9"/>
<dbReference type="Gene3D" id="1.10.950.10">
    <property type="entry name" value="Villin headpiece domain"/>
    <property type="match status" value="1"/>
</dbReference>
<dbReference type="GO" id="GO:0046983">
    <property type="term" value="F:protein dimerization activity"/>
    <property type="evidence" value="ECO:0007669"/>
    <property type="project" value="InterPro"/>
</dbReference>
<evidence type="ECO:0000259" key="6">
    <source>
        <dbReference type="PROSITE" id="PS50888"/>
    </source>
</evidence>
<dbReference type="GO" id="GO:0005546">
    <property type="term" value="F:phosphatidylinositol-4,5-bisphosphate binding"/>
    <property type="evidence" value="ECO:0007669"/>
    <property type="project" value="TreeGrafter"/>
</dbReference>
<sequence>MPVAENGQRAFPAAGSKPGLEIWRIEFFKPVKVSPKDYGKFYKGDSYIILETISVGKTANIYFWLGPETTQDEQGAAASLSVTLDTELGDFPVQHRVVGGHEDQKFKSLFSNGMRVVNGGHASGFKEGKKKFEKALMRVKGKRKIYASQVPHTIDSLNIGDCFVFDCGRKIFVWCGKESNKKERFNAINFARELRDEERAGLAAVITVDTPEEEEEFFYELTGKKRIVPITREAESDEAHDASLSLNLYRVNEDETGNITMKETGSKPLKREDLDSDDCFILETGQGVYVWVGKKSTRNEKEKALKDAQGFLSARQLNPNTSIKIIGEELEPSEFKQYFSSWELVVPFGNTQTFHAGKGVVSREQLDQRPKFEVRSMHERRASVTSTLPDDGTGTVQVWRVYGFALEEVPSKSYGVFYSGDCYVILYTYMKNNREKHIIYFWLGNDSTADEQGAAAAGAITLDDKFAGEPYQVRVCEGKEPIHFFMIFNHRLIIYQGGHASGFKNTESAGNATDTRLLQVRVTGNNSRVVEVLPVAQSLNSSDVFVLHNPHHCFIWVGKGSIGDERECAREVVRLIWKSDDADLVMEGKDRDNFWNLLGGKADYGSAKQSWAEQESSGYPARLFHCSNATGRFLVEEILDFGQEDLEEDDVMILDAWTQLFIWVGATARKEEKQDAIRTALEYVKTDPRQRVPNMTMSVIKQGAEPVGFKSYFVAWEPQMWNKKMSYEEQMKRVKQENEKVDDNAWSLTEWDEKLKPKFFPLEVLQKKGEDLPEEVDPTKKELHLEDAKFEEIFKMSKKEWEGNHPNFKQQNKLRSDHARSLGLRKLEKKPGRVFKPHKLRFIQVYTTVSFQFNSGALSPLTHKDQMFAPNTNQLSFTQRLDQNVHTSLLVSREAPPYFQDNIMMGTSTGCFTDGNTFNGDTSNDSDFAKGIYNLRPRGALTHVPALPKFEQEETGPAPPVKPKRQRNSLKKRLLVNARERDRMRVLNNGFQALRDALPCYIADGHMAKITTLRLAINYIKALNEVLNEEPPPVSRCAPHRQPPTSTVPCNTSMIGIAADPGHFKTPLPIDVRHPNTRI</sequence>
<dbReference type="GO" id="GO:0005737">
    <property type="term" value="C:cytoplasm"/>
    <property type="evidence" value="ECO:0007669"/>
    <property type="project" value="TreeGrafter"/>
</dbReference>
<comment type="caution">
    <text evidence="8">The sequence shown here is derived from an EMBL/GenBank/DDBJ whole genome shotgun (WGS) entry which is preliminary data.</text>
</comment>
<accession>A0A2B4RWT9</accession>
<dbReference type="PRINTS" id="PR00597">
    <property type="entry name" value="GELSOLIN"/>
</dbReference>
<dbReference type="Gene3D" id="4.10.280.10">
    <property type="entry name" value="Helix-loop-helix DNA-binding domain"/>
    <property type="match status" value="1"/>
</dbReference>
<dbReference type="InterPro" id="IPR036638">
    <property type="entry name" value="HLH_DNA-bd_sf"/>
</dbReference>
<evidence type="ECO:0000259" key="7">
    <source>
        <dbReference type="PROSITE" id="PS51089"/>
    </source>
</evidence>
<evidence type="ECO:0000256" key="4">
    <source>
        <dbReference type="ARBA" id="ARBA00023203"/>
    </source>
</evidence>
<dbReference type="Proteomes" id="UP000225706">
    <property type="component" value="Unassembled WGS sequence"/>
</dbReference>
<dbReference type="OrthoDB" id="6375767at2759"/>
<dbReference type="CDD" id="cd11290">
    <property type="entry name" value="gelsolin_S1_like"/>
    <property type="match status" value="1"/>
</dbReference>
<evidence type="ECO:0000256" key="2">
    <source>
        <dbReference type="ARBA" id="ARBA00022467"/>
    </source>
</evidence>
<keyword evidence="4" id="KW-0009">Actin-binding</keyword>
<dbReference type="CDD" id="cd11289">
    <property type="entry name" value="gelsolin_S2_like"/>
    <property type="match status" value="1"/>
</dbReference>
<dbReference type="CDD" id="cd11293">
    <property type="entry name" value="gelsolin_S4_like"/>
    <property type="match status" value="1"/>
</dbReference>
<comment type="similarity">
    <text evidence="1">Belongs to the villin/gelsolin family.</text>
</comment>
<dbReference type="GO" id="GO:0051014">
    <property type="term" value="P:actin filament severing"/>
    <property type="evidence" value="ECO:0007669"/>
    <property type="project" value="TreeGrafter"/>
</dbReference>
<dbReference type="CDD" id="cd11431">
    <property type="entry name" value="bHLH_TS_taxi_Dei"/>
    <property type="match status" value="1"/>
</dbReference>
<dbReference type="InterPro" id="IPR007122">
    <property type="entry name" value="Villin/Gelsolin"/>
</dbReference>
<protein>
    <submittedName>
        <fullName evidence="8">Villin-1</fullName>
    </submittedName>
</protein>
<proteinExistence type="inferred from homology"/>
<evidence type="ECO:0000256" key="3">
    <source>
        <dbReference type="ARBA" id="ARBA00022737"/>
    </source>
</evidence>
<dbReference type="GO" id="GO:0008154">
    <property type="term" value="P:actin polymerization or depolymerization"/>
    <property type="evidence" value="ECO:0007669"/>
    <property type="project" value="TreeGrafter"/>
</dbReference>